<gene>
    <name evidence="2" type="ORF">V5O48_016277</name>
</gene>
<proteinExistence type="predicted"/>
<sequence length="87" mass="9324">MSEFTNTNPHAMLAMPPLAAPPMMGKVTSNQPSPASGMAVSRDMPDRGEQTDGPMRLRGGCIPCPVRRLLLLSSLPVLLRLLIVKEG</sequence>
<comment type="caution">
    <text evidence="2">The sequence shown here is derived from an EMBL/GenBank/DDBJ whole genome shotgun (WGS) entry which is preliminary data.</text>
</comment>
<feature type="region of interest" description="Disordered" evidence="1">
    <location>
        <begin position="22"/>
        <end position="57"/>
    </location>
</feature>
<evidence type="ECO:0000313" key="2">
    <source>
        <dbReference type="EMBL" id="KAL0565741.1"/>
    </source>
</evidence>
<keyword evidence="3" id="KW-1185">Reference proteome</keyword>
<evidence type="ECO:0000313" key="3">
    <source>
        <dbReference type="Proteomes" id="UP001465976"/>
    </source>
</evidence>
<reference evidence="2 3" key="1">
    <citation type="submission" date="2024-02" db="EMBL/GenBank/DDBJ databases">
        <title>A draft genome for the cacao thread blight pathogen Marasmius crinis-equi.</title>
        <authorList>
            <person name="Cohen S.P."/>
            <person name="Baruah I.K."/>
            <person name="Amoako-Attah I."/>
            <person name="Bukari Y."/>
            <person name="Meinhardt L.W."/>
            <person name="Bailey B.A."/>
        </authorList>
    </citation>
    <scope>NUCLEOTIDE SEQUENCE [LARGE SCALE GENOMIC DNA]</scope>
    <source>
        <strain evidence="2 3">GH-76</strain>
    </source>
</reference>
<dbReference type="EMBL" id="JBAHYK010002138">
    <property type="protein sequence ID" value="KAL0565741.1"/>
    <property type="molecule type" value="Genomic_DNA"/>
</dbReference>
<organism evidence="2 3">
    <name type="scientific">Marasmius crinis-equi</name>
    <dbReference type="NCBI Taxonomy" id="585013"/>
    <lineage>
        <taxon>Eukaryota</taxon>
        <taxon>Fungi</taxon>
        <taxon>Dikarya</taxon>
        <taxon>Basidiomycota</taxon>
        <taxon>Agaricomycotina</taxon>
        <taxon>Agaricomycetes</taxon>
        <taxon>Agaricomycetidae</taxon>
        <taxon>Agaricales</taxon>
        <taxon>Marasmiineae</taxon>
        <taxon>Marasmiaceae</taxon>
        <taxon>Marasmius</taxon>
    </lineage>
</organism>
<accession>A0ABR3ES56</accession>
<name>A0ABR3ES56_9AGAR</name>
<dbReference type="Proteomes" id="UP001465976">
    <property type="component" value="Unassembled WGS sequence"/>
</dbReference>
<evidence type="ECO:0000256" key="1">
    <source>
        <dbReference type="SAM" id="MobiDB-lite"/>
    </source>
</evidence>
<protein>
    <submittedName>
        <fullName evidence="2">Uncharacterized protein</fullName>
    </submittedName>
</protein>